<reference evidence="2 3" key="1">
    <citation type="submission" date="2017-07" db="EMBL/GenBank/DDBJ databases">
        <authorList>
            <person name="Talla V."/>
            <person name="Backstrom N."/>
        </authorList>
    </citation>
    <scope>NUCLEOTIDE SEQUENCE [LARGE SCALE GENOMIC DNA]</scope>
</reference>
<feature type="region of interest" description="Disordered" evidence="1">
    <location>
        <begin position="143"/>
        <end position="177"/>
    </location>
</feature>
<feature type="compositionally biased region" description="Polar residues" evidence="1">
    <location>
        <begin position="155"/>
        <end position="166"/>
    </location>
</feature>
<proteinExistence type="predicted"/>
<dbReference type="AlphaFoldDB" id="A0A5E4QWE1"/>
<keyword evidence="3" id="KW-1185">Reference proteome</keyword>
<accession>A0A5E4QWE1</accession>
<evidence type="ECO:0000313" key="3">
    <source>
        <dbReference type="Proteomes" id="UP000324832"/>
    </source>
</evidence>
<evidence type="ECO:0000256" key="1">
    <source>
        <dbReference type="SAM" id="MobiDB-lite"/>
    </source>
</evidence>
<evidence type="ECO:0000313" key="2">
    <source>
        <dbReference type="EMBL" id="VVD02694.1"/>
    </source>
</evidence>
<organism evidence="2 3">
    <name type="scientific">Leptidea sinapis</name>
    <dbReference type="NCBI Taxonomy" id="189913"/>
    <lineage>
        <taxon>Eukaryota</taxon>
        <taxon>Metazoa</taxon>
        <taxon>Ecdysozoa</taxon>
        <taxon>Arthropoda</taxon>
        <taxon>Hexapoda</taxon>
        <taxon>Insecta</taxon>
        <taxon>Pterygota</taxon>
        <taxon>Neoptera</taxon>
        <taxon>Endopterygota</taxon>
        <taxon>Lepidoptera</taxon>
        <taxon>Glossata</taxon>
        <taxon>Ditrysia</taxon>
        <taxon>Papilionoidea</taxon>
        <taxon>Pieridae</taxon>
        <taxon>Dismorphiinae</taxon>
        <taxon>Leptidea</taxon>
    </lineage>
</organism>
<feature type="compositionally biased region" description="Polar residues" evidence="1">
    <location>
        <begin position="25"/>
        <end position="38"/>
    </location>
</feature>
<protein>
    <submittedName>
        <fullName evidence="2">Uncharacterized protein</fullName>
    </submittedName>
</protein>
<feature type="compositionally biased region" description="Basic and acidic residues" evidence="1">
    <location>
        <begin position="39"/>
        <end position="53"/>
    </location>
</feature>
<gene>
    <name evidence="2" type="ORF">LSINAPIS_LOCUS12851</name>
</gene>
<feature type="compositionally biased region" description="Acidic residues" evidence="1">
    <location>
        <begin position="1"/>
        <end position="16"/>
    </location>
</feature>
<feature type="non-terminal residue" evidence="2">
    <location>
        <position position="177"/>
    </location>
</feature>
<sequence length="177" mass="19413">MSDSSSDSEEFYDAEDFTPAKGSKRSSLCKSISISEKSNLSEKEKTPTIKTEDSSSSLIAAATKETPVDEKSTVKNVVQGRRRFQELRRCMQTEEEDDNDAITPAEYTYAHPFKIISHDTMSMQSMTSLGRIGRILSGAAESHPNIRDNIGMAPSATSREPSTISDEPTAAERPQNG</sequence>
<feature type="region of interest" description="Disordered" evidence="1">
    <location>
        <begin position="1"/>
        <end position="72"/>
    </location>
</feature>
<dbReference type="EMBL" id="FZQP02006222">
    <property type="protein sequence ID" value="VVD02694.1"/>
    <property type="molecule type" value="Genomic_DNA"/>
</dbReference>
<name>A0A5E4QWE1_9NEOP</name>
<dbReference type="Proteomes" id="UP000324832">
    <property type="component" value="Unassembled WGS sequence"/>
</dbReference>